<name>A0AB39SF35_9ACTN</name>
<proteinExistence type="predicted"/>
<gene>
    <name evidence="1" type="ORF">AB5J50_42600</name>
</gene>
<organism evidence="1">
    <name type="scientific">Streptomyces sp. R35</name>
    <dbReference type="NCBI Taxonomy" id="3238630"/>
    <lineage>
        <taxon>Bacteria</taxon>
        <taxon>Bacillati</taxon>
        <taxon>Actinomycetota</taxon>
        <taxon>Actinomycetes</taxon>
        <taxon>Kitasatosporales</taxon>
        <taxon>Streptomycetaceae</taxon>
        <taxon>Streptomyces</taxon>
    </lineage>
</organism>
<dbReference type="InterPro" id="IPR029074">
    <property type="entry name" value="Imm49"/>
</dbReference>
<reference evidence="1" key="1">
    <citation type="submission" date="2024-07" db="EMBL/GenBank/DDBJ databases">
        <authorList>
            <person name="Yu S.T."/>
        </authorList>
    </citation>
    <scope>NUCLEOTIDE SEQUENCE</scope>
    <source>
        <strain evidence="1">R35</strain>
    </source>
</reference>
<dbReference type="RefSeq" id="WP_369263953.1">
    <property type="nucleotide sequence ID" value="NZ_CP163440.1"/>
</dbReference>
<accession>A0AB39SF35</accession>
<sequence length="321" mass="34856">MREVTCHNVSEQRISHALEDIWGRAFDRWHGLRYDRLSLKSLQEMGDELLDHVAARALEDPTLGAASARTVLCTAAECALGVLSLGAFPDGDFEVPFPLVDETLSSEDFAFGDAVDLAPNAGTWLDAFALCLISGAVWERDRAMGLLLREDYAPAVRDGVPYSPLESRSDPAGLAEMDALCGYLTPARGHLPRDWPTVTLCKPDAEERLEATRRLDALDALTPDQQLLRVLLEDDQPAFERALAGRLVQHRESAAADPAPRSLLPVGAIALAALAVQVHGWELRIRSGYLPEGLLRAPEGAPRVGRVGAITRDSGGEQALR</sequence>
<evidence type="ECO:0000313" key="1">
    <source>
        <dbReference type="EMBL" id="XDQ67005.1"/>
    </source>
</evidence>
<dbReference type="AlphaFoldDB" id="A0AB39SF35"/>
<dbReference type="Pfam" id="PF15575">
    <property type="entry name" value="Imm49"/>
    <property type="match status" value="1"/>
</dbReference>
<dbReference type="EMBL" id="CP163440">
    <property type="protein sequence ID" value="XDQ67005.1"/>
    <property type="molecule type" value="Genomic_DNA"/>
</dbReference>
<protein>
    <submittedName>
        <fullName evidence="1">Immunity 49 family protein</fullName>
    </submittedName>
</protein>